<feature type="compositionally biased region" description="Low complexity" evidence="2">
    <location>
        <begin position="91"/>
        <end position="101"/>
    </location>
</feature>
<dbReference type="GO" id="GO:0005634">
    <property type="term" value="C:nucleus"/>
    <property type="evidence" value="ECO:0007669"/>
    <property type="project" value="InterPro"/>
</dbReference>
<dbReference type="Pfam" id="PF10297">
    <property type="entry name" value="Hap4_Hap_bind"/>
    <property type="match status" value="1"/>
</dbReference>
<keyword evidence="5" id="KW-1185">Reference proteome</keyword>
<dbReference type="HOGENOM" id="CLU_360987_0_0_1"/>
<comment type="caution">
    <text evidence="4">The sequence shown here is derived from an EMBL/GenBank/DDBJ whole genome shotgun (WGS) entry which is preliminary data.</text>
</comment>
<evidence type="ECO:0000313" key="4">
    <source>
        <dbReference type="EMBL" id="EMG50990.1"/>
    </source>
</evidence>
<feature type="compositionally biased region" description="Low complexity" evidence="2">
    <location>
        <begin position="75"/>
        <end position="84"/>
    </location>
</feature>
<feature type="region of interest" description="Disordered" evidence="2">
    <location>
        <begin position="318"/>
        <end position="344"/>
    </location>
</feature>
<accession>M3K6Y7</accession>
<evidence type="ECO:0000313" key="5">
    <source>
        <dbReference type="Proteomes" id="UP000011777"/>
    </source>
</evidence>
<proteinExistence type="predicted"/>
<dbReference type="OMA" id="NCGFCTN"/>
<dbReference type="eggNOG" id="ENOG502R8HV">
    <property type="taxonomic scope" value="Eukaryota"/>
</dbReference>
<evidence type="ECO:0000259" key="3">
    <source>
        <dbReference type="Pfam" id="PF10297"/>
    </source>
</evidence>
<name>M3K6Y7_CANMX</name>
<feature type="compositionally biased region" description="Basic and acidic residues" evidence="2">
    <location>
        <begin position="164"/>
        <end position="178"/>
    </location>
</feature>
<dbReference type="OrthoDB" id="5374328at2759"/>
<feature type="compositionally biased region" description="Polar residues" evidence="2">
    <location>
        <begin position="207"/>
        <end position="254"/>
    </location>
</feature>
<feature type="compositionally biased region" description="Low complexity" evidence="2">
    <location>
        <begin position="321"/>
        <end position="336"/>
    </location>
</feature>
<reference evidence="4 5" key="1">
    <citation type="submission" date="2013-02" db="EMBL/GenBank/DDBJ databases">
        <title>Genome sequence of Candida maltosa Xu316, a potential industrial strain for xylitol and ethanol production.</title>
        <authorList>
            <person name="Yu J."/>
            <person name="Wang Q."/>
            <person name="Geng X."/>
            <person name="Bao W."/>
            <person name="He P."/>
            <person name="Cai J."/>
        </authorList>
    </citation>
    <scope>NUCLEOTIDE SEQUENCE [LARGE SCALE GENOMIC DNA]</scope>
    <source>
        <strain evidence="5">Xu316</strain>
    </source>
</reference>
<dbReference type="GO" id="GO:0006355">
    <property type="term" value="P:regulation of DNA-templated transcription"/>
    <property type="evidence" value="ECO:0007669"/>
    <property type="project" value="InterPro"/>
</dbReference>
<dbReference type="EMBL" id="AOGT01000051">
    <property type="protein sequence ID" value="EMG50990.1"/>
    <property type="molecule type" value="Genomic_DNA"/>
</dbReference>
<feature type="region of interest" description="Disordered" evidence="2">
    <location>
        <begin position="1"/>
        <end position="129"/>
    </location>
</feature>
<dbReference type="AlphaFoldDB" id="M3K6Y7"/>
<dbReference type="Proteomes" id="UP000011777">
    <property type="component" value="Unassembled WGS sequence"/>
</dbReference>
<evidence type="ECO:0000256" key="1">
    <source>
        <dbReference type="ARBA" id="ARBA00023242"/>
    </source>
</evidence>
<feature type="region of interest" description="Disordered" evidence="2">
    <location>
        <begin position="145"/>
        <end position="262"/>
    </location>
</feature>
<sequence length="623" mass="68308">MNSPTVEKPQSLSTTSKVNVKQESTPIRSNNLPTPPSAPTASPAKPNMNQMTKQRIITKPEQKPTLQPLQKQHKPNPVQPQSHPQPHPHAHAQPQRQAIAPKFHKIQPAIAPKPMSSHQPSKFNPIPTGKLSISMNSSALAADCSLNTSRKWVLPPRPRPGRKPTHDTHGNLTDDTKKVTKSCPTPKKKPKCKKEPEPKSMNPPPSNIVTPALSQTGTPSPSNGLTPISTNDGKKSTPSTSVSDTPISTKNTTPEIPIPPAEVDPAKKLLDMKTTYLTKLKEQELIRNYIEVLTSQINELSFIQNGVITFDALKSSNKPQTTTNNTTTTTTTTNNNPLLSGNSGNGIFRNPVTTSSSPSATPASVARYDQLEAINNLNDLNKFLTYLTKSSNIINSVKKNNGTTASSETIDKQIDHYLEIRNKFKAIKRNEKNGVKTLNNLGLHTSFKANDEKISSIFSGTTFQDDLPSDSDFVPNLLKPIKASNLFQEYQSPDLQLQTETIEEASSVSNSSSYMGISKIVEDQENLAGDLFMDEYDFINRLVLEDRSREEEVFGNVVIHDKNAPTASTVAATTTTTTTTTTSNDNESNKSNDMIIKKKLKFNCGFCTNDTPCLCFDTMSPDK</sequence>
<keyword evidence="1" id="KW-0539">Nucleus</keyword>
<dbReference type="STRING" id="1245528.M3K6Y7"/>
<protein>
    <recommendedName>
        <fullName evidence="3">Hap4 transcription factor heteromerisation domain-containing protein</fullName>
    </recommendedName>
</protein>
<evidence type="ECO:0000256" key="2">
    <source>
        <dbReference type="SAM" id="MobiDB-lite"/>
    </source>
</evidence>
<dbReference type="InterPro" id="IPR018287">
    <property type="entry name" value="Hap4_TF_heteromerisation"/>
</dbReference>
<feature type="domain" description="Hap4 transcription factor heteromerisation" evidence="3">
    <location>
        <begin position="148"/>
        <end position="164"/>
    </location>
</feature>
<feature type="compositionally biased region" description="Polar residues" evidence="2">
    <location>
        <begin position="1"/>
        <end position="32"/>
    </location>
</feature>
<gene>
    <name evidence="4" type="ORF">G210_5327</name>
</gene>
<organism evidence="4 5">
    <name type="scientific">Candida maltosa (strain Xu316)</name>
    <name type="common">Yeast</name>
    <dbReference type="NCBI Taxonomy" id="1245528"/>
    <lineage>
        <taxon>Eukaryota</taxon>
        <taxon>Fungi</taxon>
        <taxon>Dikarya</taxon>
        <taxon>Ascomycota</taxon>
        <taxon>Saccharomycotina</taxon>
        <taxon>Pichiomycetes</taxon>
        <taxon>Debaryomycetaceae</taxon>
        <taxon>Candida/Lodderomyces clade</taxon>
        <taxon>Candida</taxon>
    </lineage>
</organism>